<reference evidence="1 2" key="1">
    <citation type="journal article" date="2022" name="Plant J.">
        <title>Chromosome-level genome of Camellia lanceoleosa provides a valuable resource for understanding genome evolution and self-incompatibility.</title>
        <authorList>
            <person name="Gong W."/>
            <person name="Xiao S."/>
            <person name="Wang L."/>
            <person name="Liao Z."/>
            <person name="Chang Y."/>
            <person name="Mo W."/>
            <person name="Hu G."/>
            <person name="Li W."/>
            <person name="Zhao G."/>
            <person name="Zhu H."/>
            <person name="Hu X."/>
            <person name="Ji K."/>
            <person name="Xiang X."/>
            <person name="Song Q."/>
            <person name="Yuan D."/>
            <person name="Jin S."/>
            <person name="Zhang L."/>
        </authorList>
    </citation>
    <scope>NUCLEOTIDE SEQUENCE [LARGE SCALE GENOMIC DNA]</scope>
    <source>
        <strain evidence="1">SQ_2022a</strain>
    </source>
</reference>
<keyword evidence="2" id="KW-1185">Reference proteome</keyword>
<gene>
    <name evidence="1" type="ORF">LOK49_LG05G03322</name>
</gene>
<evidence type="ECO:0000313" key="2">
    <source>
        <dbReference type="Proteomes" id="UP001060215"/>
    </source>
</evidence>
<organism evidence="1 2">
    <name type="scientific">Camellia lanceoleosa</name>
    <dbReference type="NCBI Taxonomy" id="1840588"/>
    <lineage>
        <taxon>Eukaryota</taxon>
        <taxon>Viridiplantae</taxon>
        <taxon>Streptophyta</taxon>
        <taxon>Embryophyta</taxon>
        <taxon>Tracheophyta</taxon>
        <taxon>Spermatophyta</taxon>
        <taxon>Magnoliopsida</taxon>
        <taxon>eudicotyledons</taxon>
        <taxon>Gunneridae</taxon>
        <taxon>Pentapetalae</taxon>
        <taxon>asterids</taxon>
        <taxon>Ericales</taxon>
        <taxon>Theaceae</taxon>
        <taxon>Camellia</taxon>
    </lineage>
</organism>
<dbReference type="Proteomes" id="UP001060215">
    <property type="component" value="Chromosome 4"/>
</dbReference>
<keyword evidence="1" id="KW-0687">Ribonucleoprotein</keyword>
<keyword evidence="1" id="KW-0689">Ribosomal protein</keyword>
<comment type="caution">
    <text evidence="1">The sequence shown here is derived from an EMBL/GenBank/DDBJ whole genome shotgun (WGS) entry which is preliminary data.</text>
</comment>
<proteinExistence type="predicted"/>
<evidence type="ECO:0000313" key="1">
    <source>
        <dbReference type="EMBL" id="KAI8012840.1"/>
    </source>
</evidence>
<sequence length="92" mass="11083">MDNCVQDLIEEHWRIRSQSECSDEQRNKTMIDVLLSLQDNELEYFKDELIRGMMQGVFYVKKDYDLVKYPDIDVPNLQVIKLMQSFKLNEYV</sequence>
<name>A0ACC0HK45_9ERIC</name>
<protein>
    <submittedName>
        <fullName evidence="1">40S ribosomal protein S10-2</fullName>
    </submittedName>
</protein>
<dbReference type="EMBL" id="CM045761">
    <property type="protein sequence ID" value="KAI8012840.1"/>
    <property type="molecule type" value="Genomic_DNA"/>
</dbReference>
<accession>A0ACC0HK45</accession>